<reference evidence="1" key="1">
    <citation type="submission" date="2023-05" db="EMBL/GenBank/DDBJ databases">
        <authorList>
            <consortium name="ELIXIR-Norway"/>
        </authorList>
    </citation>
    <scope>NUCLEOTIDE SEQUENCE</scope>
</reference>
<accession>A0ACB0F4A7</accession>
<organism evidence="1 2">
    <name type="scientific">Rangifer tarandus platyrhynchus</name>
    <name type="common">Svalbard reindeer</name>
    <dbReference type="NCBI Taxonomy" id="3082113"/>
    <lineage>
        <taxon>Eukaryota</taxon>
        <taxon>Metazoa</taxon>
        <taxon>Chordata</taxon>
        <taxon>Craniata</taxon>
        <taxon>Vertebrata</taxon>
        <taxon>Euteleostomi</taxon>
        <taxon>Mammalia</taxon>
        <taxon>Eutheria</taxon>
        <taxon>Laurasiatheria</taxon>
        <taxon>Artiodactyla</taxon>
        <taxon>Ruminantia</taxon>
        <taxon>Pecora</taxon>
        <taxon>Cervidae</taxon>
        <taxon>Odocoileinae</taxon>
        <taxon>Rangifer</taxon>
    </lineage>
</organism>
<evidence type="ECO:0000313" key="2">
    <source>
        <dbReference type="Proteomes" id="UP001162501"/>
    </source>
</evidence>
<gene>
    <name evidence="1" type="ORF">MRATA1EN3_LOCUS19053</name>
</gene>
<dbReference type="EMBL" id="OX596115">
    <property type="protein sequence ID" value="CAI9707840.1"/>
    <property type="molecule type" value="Genomic_DNA"/>
</dbReference>
<name>A0ACB0F4A7_RANTA</name>
<evidence type="ECO:0000313" key="1">
    <source>
        <dbReference type="EMBL" id="CAI9707840.1"/>
    </source>
</evidence>
<sequence>MWKKKVNQRDQRRTGQDHEVHCKDNREPRKKTFKLVNVMFQFTFEQIPLDGSRVDWVLETMCTLYPWSREAISMAGSRWQQARWRRAGELEICFGNRIDDVRCGLDVSFRQRKSQE</sequence>
<proteinExistence type="predicted"/>
<dbReference type="Proteomes" id="UP001162501">
    <property type="component" value="Chromosome 31"/>
</dbReference>
<protein>
    <submittedName>
        <fullName evidence="1">Uncharacterized protein</fullName>
    </submittedName>
</protein>